<evidence type="ECO:0000313" key="2">
    <source>
        <dbReference type="Proteomes" id="UP000316208"/>
    </source>
</evidence>
<comment type="caution">
    <text evidence="1">The sequence shown here is derived from an EMBL/GenBank/DDBJ whole genome shotgun (WGS) entry which is preliminary data.</text>
</comment>
<reference evidence="1 2" key="1">
    <citation type="submission" date="2018-03" db="EMBL/GenBank/DDBJ databases">
        <title>Aerobic endospore-forming bacteria genome sequencing and assembly.</title>
        <authorList>
            <person name="Cavalcante D.A."/>
            <person name="Driks A."/>
            <person name="Putonti C."/>
            <person name="De-Souza M.T."/>
        </authorList>
    </citation>
    <scope>NUCLEOTIDE SEQUENCE [LARGE SCALE GENOMIC DNA]</scope>
    <source>
        <strain evidence="1 2">SDF0028</strain>
    </source>
</reference>
<proteinExistence type="predicted"/>
<dbReference type="Pfam" id="PF00702">
    <property type="entry name" value="Hydrolase"/>
    <property type="match status" value="1"/>
</dbReference>
<dbReference type="PANTHER" id="PTHR43434">
    <property type="entry name" value="PHOSPHOGLYCOLATE PHOSPHATASE"/>
    <property type="match status" value="1"/>
</dbReference>
<dbReference type="PANTHER" id="PTHR43434:SF1">
    <property type="entry name" value="PHOSPHOGLYCOLATE PHOSPHATASE"/>
    <property type="match status" value="1"/>
</dbReference>
<dbReference type="InterPro" id="IPR050155">
    <property type="entry name" value="HAD-like_hydrolase_sf"/>
</dbReference>
<organism evidence="1 2">
    <name type="scientific">Paenibacillus popilliae</name>
    <name type="common">Bacillus popilliae</name>
    <dbReference type="NCBI Taxonomy" id="78057"/>
    <lineage>
        <taxon>Bacteria</taxon>
        <taxon>Bacillati</taxon>
        <taxon>Bacillota</taxon>
        <taxon>Bacilli</taxon>
        <taxon>Bacillales</taxon>
        <taxon>Paenibacillaceae</taxon>
        <taxon>Paenibacillus</taxon>
    </lineage>
</organism>
<protein>
    <submittedName>
        <fullName evidence="1">HAD family hydrolase</fullName>
    </submittedName>
</protein>
<evidence type="ECO:0000313" key="1">
    <source>
        <dbReference type="EMBL" id="TQR46667.1"/>
    </source>
</evidence>
<dbReference type="SFLD" id="SFLDS00003">
    <property type="entry name" value="Haloacid_Dehalogenase"/>
    <property type="match status" value="1"/>
</dbReference>
<accession>A0ABY3AV34</accession>
<keyword evidence="2" id="KW-1185">Reference proteome</keyword>
<dbReference type="SUPFAM" id="SSF56784">
    <property type="entry name" value="HAD-like"/>
    <property type="match status" value="1"/>
</dbReference>
<dbReference type="GO" id="GO:0016787">
    <property type="term" value="F:hydrolase activity"/>
    <property type="evidence" value="ECO:0007669"/>
    <property type="project" value="UniProtKB-KW"/>
</dbReference>
<dbReference type="Gene3D" id="3.40.50.1000">
    <property type="entry name" value="HAD superfamily/HAD-like"/>
    <property type="match status" value="1"/>
</dbReference>
<dbReference type="SFLD" id="SFLDG01129">
    <property type="entry name" value="C1.5:_HAD__Beta-PGM__Phosphata"/>
    <property type="match status" value="1"/>
</dbReference>
<name>A0ABY3AV34_PAEPP</name>
<sequence>MSERRKEEITLTTSMPKQTILFDMDDTLIYCNKYFDIVIHQFLDTMTTWFNSSNMSAQEIKSVQSKFDIAGVQKNGFQSEHFPRSFIDTYDHLCNLTGRDSSDEEKEQLWKLGLSVYDMEIEPYPGMVETLELLRDQGHELYLYTGGEPVIQQRKIDQMKLSAYFGDRIFIRQHKTAEALAEIVKEQGFSPANTWMIGNSVRTDVQPGLLAGLHVIYLKRPNEWLYNVIDIEIEPQGALYTLEKLADVPRVIEEWLLTSKLS</sequence>
<keyword evidence="1" id="KW-0378">Hydrolase</keyword>
<dbReference type="InterPro" id="IPR023214">
    <property type="entry name" value="HAD_sf"/>
</dbReference>
<dbReference type="Gene3D" id="1.10.150.240">
    <property type="entry name" value="Putative phosphatase, domain 2"/>
    <property type="match status" value="1"/>
</dbReference>
<dbReference type="EMBL" id="SADY01000001">
    <property type="protein sequence ID" value="TQR46667.1"/>
    <property type="molecule type" value="Genomic_DNA"/>
</dbReference>
<gene>
    <name evidence="1" type="ORF">C7Y44_03150</name>
</gene>
<dbReference type="InterPro" id="IPR023198">
    <property type="entry name" value="PGP-like_dom2"/>
</dbReference>
<dbReference type="Proteomes" id="UP000316208">
    <property type="component" value="Unassembled WGS sequence"/>
</dbReference>
<dbReference type="InterPro" id="IPR036412">
    <property type="entry name" value="HAD-like_sf"/>
</dbReference>